<reference evidence="12 13" key="1">
    <citation type="submission" date="2018-11" db="EMBL/GenBank/DDBJ databases">
        <title>Chryseotalea sanarue gen. nov., sp., nov., a member of the family Cytophagaceae, isolated from a brackish lake in Hamamatsu Japan.</title>
        <authorList>
            <person name="Maejima Y."/>
            <person name="Iino T."/>
            <person name="Muraguchi Y."/>
            <person name="Fukuda K."/>
            <person name="Ohkuma M."/>
            <person name="Moriuchi R."/>
            <person name="Dohra H."/>
            <person name="Kimbara K."/>
            <person name="Shintani M."/>
        </authorList>
    </citation>
    <scope>NUCLEOTIDE SEQUENCE [LARGE SCALE GENOMIC DNA]</scope>
    <source>
        <strain evidence="12 13">Ys</strain>
    </source>
</reference>
<evidence type="ECO:0000256" key="5">
    <source>
        <dbReference type="ARBA" id="ARBA00022908"/>
    </source>
</evidence>
<dbReference type="OrthoDB" id="1407105at2"/>
<dbReference type="InterPro" id="IPR010998">
    <property type="entry name" value="Integrase_recombinase_N"/>
</dbReference>
<dbReference type="Gene3D" id="1.10.443.10">
    <property type="entry name" value="Intergrase catalytic core"/>
    <property type="match status" value="1"/>
</dbReference>
<proteinExistence type="predicted"/>
<dbReference type="PROSITE" id="PS51898">
    <property type="entry name" value="TYR_RECOMBINASE"/>
    <property type="match status" value="1"/>
</dbReference>
<evidence type="ECO:0000259" key="11">
    <source>
        <dbReference type="PROSITE" id="PS51900"/>
    </source>
</evidence>
<keyword evidence="2" id="KW-0963">Cytoplasm</keyword>
<dbReference type="Pfam" id="PF02899">
    <property type="entry name" value="Phage_int_SAM_1"/>
    <property type="match status" value="1"/>
</dbReference>
<protein>
    <recommendedName>
        <fullName evidence="14">Integrase</fullName>
    </recommendedName>
</protein>
<dbReference type="InterPro" id="IPR044068">
    <property type="entry name" value="CB"/>
</dbReference>
<dbReference type="PANTHER" id="PTHR30349:SF77">
    <property type="entry name" value="TYROSINE RECOMBINASE XERC"/>
    <property type="match status" value="1"/>
</dbReference>
<dbReference type="GO" id="GO:0007059">
    <property type="term" value="P:chromosome segregation"/>
    <property type="evidence" value="ECO:0007669"/>
    <property type="project" value="UniProtKB-KW"/>
</dbReference>
<evidence type="ECO:0008006" key="14">
    <source>
        <dbReference type="Google" id="ProtNLM"/>
    </source>
</evidence>
<keyword evidence="6 9" id="KW-0238">DNA-binding</keyword>
<evidence type="ECO:0000256" key="4">
    <source>
        <dbReference type="ARBA" id="ARBA00022829"/>
    </source>
</evidence>
<evidence type="ECO:0000256" key="3">
    <source>
        <dbReference type="ARBA" id="ARBA00022618"/>
    </source>
</evidence>
<organism evidence="12 13">
    <name type="scientific">Chryseotalea sanaruensis</name>
    <dbReference type="NCBI Taxonomy" id="2482724"/>
    <lineage>
        <taxon>Bacteria</taxon>
        <taxon>Pseudomonadati</taxon>
        <taxon>Bacteroidota</taxon>
        <taxon>Cytophagia</taxon>
        <taxon>Cytophagales</taxon>
        <taxon>Chryseotaleaceae</taxon>
        <taxon>Chryseotalea</taxon>
    </lineage>
</organism>
<dbReference type="GO" id="GO:0003677">
    <property type="term" value="F:DNA binding"/>
    <property type="evidence" value="ECO:0007669"/>
    <property type="project" value="UniProtKB-UniRule"/>
</dbReference>
<feature type="domain" description="Core-binding (CB)" evidence="11">
    <location>
        <begin position="1"/>
        <end position="79"/>
    </location>
</feature>
<evidence type="ECO:0000256" key="7">
    <source>
        <dbReference type="ARBA" id="ARBA00023172"/>
    </source>
</evidence>
<name>A0A401UFQ6_9BACT</name>
<keyword evidence="4" id="KW-0159">Chromosome partition</keyword>
<dbReference type="GO" id="GO:0005737">
    <property type="term" value="C:cytoplasm"/>
    <property type="evidence" value="ECO:0007669"/>
    <property type="project" value="UniProtKB-SubCell"/>
</dbReference>
<dbReference type="GO" id="GO:0051301">
    <property type="term" value="P:cell division"/>
    <property type="evidence" value="ECO:0007669"/>
    <property type="project" value="UniProtKB-KW"/>
</dbReference>
<dbReference type="SUPFAM" id="SSF56349">
    <property type="entry name" value="DNA breaking-rejoining enzymes"/>
    <property type="match status" value="1"/>
</dbReference>
<dbReference type="InterPro" id="IPR004107">
    <property type="entry name" value="Integrase_SAM-like_N"/>
</dbReference>
<dbReference type="CDD" id="cd00397">
    <property type="entry name" value="DNA_BRE_C"/>
    <property type="match status" value="1"/>
</dbReference>
<feature type="domain" description="Tyr recombinase" evidence="10">
    <location>
        <begin position="100"/>
        <end position="289"/>
    </location>
</feature>
<dbReference type="InterPro" id="IPR050090">
    <property type="entry name" value="Tyrosine_recombinase_XerCD"/>
</dbReference>
<evidence type="ECO:0000256" key="8">
    <source>
        <dbReference type="ARBA" id="ARBA00023306"/>
    </source>
</evidence>
<dbReference type="RefSeq" id="WP_127124351.1">
    <property type="nucleotide sequence ID" value="NZ_BHXQ01000011.1"/>
</dbReference>
<keyword evidence="13" id="KW-1185">Reference proteome</keyword>
<keyword evidence="5" id="KW-0229">DNA integration</keyword>
<evidence type="ECO:0000256" key="2">
    <source>
        <dbReference type="ARBA" id="ARBA00022490"/>
    </source>
</evidence>
<evidence type="ECO:0000259" key="10">
    <source>
        <dbReference type="PROSITE" id="PS51898"/>
    </source>
</evidence>
<gene>
    <name evidence="12" type="ORF">SanaruYs_39420</name>
</gene>
<evidence type="ECO:0000256" key="6">
    <source>
        <dbReference type="ARBA" id="ARBA00023125"/>
    </source>
</evidence>
<evidence type="ECO:0000256" key="1">
    <source>
        <dbReference type="ARBA" id="ARBA00004496"/>
    </source>
</evidence>
<dbReference type="PROSITE" id="PS51900">
    <property type="entry name" value="CB"/>
    <property type="match status" value="1"/>
</dbReference>
<dbReference type="Gene3D" id="1.10.150.130">
    <property type="match status" value="1"/>
</dbReference>
<sequence>MKTFKDYLIQKEFSENTIRIYENDIKEFLEWTTKNHYLMENICYADLMNYIKHSQKQGRSKVNVQHQLLAMRHYFNYQVKTGKIKSNPAQGVYVRGIARRLPHDLTAYSELIKVYENYPVNDIRSQRNKVILGLFIFQALTIEELETLEPEHISLREGKIKIIGTERTNERVLKLEASQVFELQEYLNKTRNRILYGPLVNEPEKIKQLIIGMEGATRLPAEVGQMMRKLKHPTIKQASQIRASVIAEWTKLHDVRIVQYMSGHKYVSTTERYQATHLEDLQEQLRLHHPLK</sequence>
<evidence type="ECO:0000313" key="13">
    <source>
        <dbReference type="Proteomes" id="UP000288227"/>
    </source>
</evidence>
<dbReference type="AlphaFoldDB" id="A0A401UFQ6"/>
<dbReference type="EMBL" id="BHXQ01000011">
    <property type="protein sequence ID" value="GCC53697.1"/>
    <property type="molecule type" value="Genomic_DNA"/>
</dbReference>
<dbReference type="Proteomes" id="UP000288227">
    <property type="component" value="Unassembled WGS sequence"/>
</dbReference>
<keyword evidence="8" id="KW-0131">Cell cycle</keyword>
<dbReference type="PANTHER" id="PTHR30349">
    <property type="entry name" value="PHAGE INTEGRASE-RELATED"/>
    <property type="match status" value="1"/>
</dbReference>
<keyword evidence="3" id="KW-0132">Cell division</keyword>
<evidence type="ECO:0000313" key="12">
    <source>
        <dbReference type="EMBL" id="GCC53697.1"/>
    </source>
</evidence>
<dbReference type="GO" id="GO:0015074">
    <property type="term" value="P:DNA integration"/>
    <property type="evidence" value="ECO:0007669"/>
    <property type="project" value="UniProtKB-KW"/>
</dbReference>
<evidence type="ECO:0000256" key="9">
    <source>
        <dbReference type="PROSITE-ProRule" id="PRU01248"/>
    </source>
</evidence>
<accession>A0A401UFQ6</accession>
<dbReference type="InterPro" id="IPR002104">
    <property type="entry name" value="Integrase_catalytic"/>
</dbReference>
<comment type="caution">
    <text evidence="12">The sequence shown here is derived from an EMBL/GenBank/DDBJ whole genome shotgun (WGS) entry which is preliminary data.</text>
</comment>
<dbReference type="InterPro" id="IPR013762">
    <property type="entry name" value="Integrase-like_cat_sf"/>
</dbReference>
<dbReference type="GO" id="GO:0006310">
    <property type="term" value="P:DNA recombination"/>
    <property type="evidence" value="ECO:0007669"/>
    <property type="project" value="UniProtKB-KW"/>
</dbReference>
<comment type="subcellular location">
    <subcellularLocation>
        <location evidence="1">Cytoplasm</location>
    </subcellularLocation>
</comment>
<dbReference type="InterPro" id="IPR011010">
    <property type="entry name" value="DNA_brk_join_enz"/>
</dbReference>
<keyword evidence="7" id="KW-0233">DNA recombination</keyword>